<evidence type="ECO:0000256" key="2">
    <source>
        <dbReference type="PROSITE-ProRule" id="PRU00335"/>
    </source>
</evidence>
<dbReference type="Pfam" id="PF00440">
    <property type="entry name" value="TetR_N"/>
    <property type="match status" value="1"/>
</dbReference>
<evidence type="ECO:0000313" key="4">
    <source>
        <dbReference type="EMBL" id="MEO3939459.1"/>
    </source>
</evidence>
<accession>A0ABV0GLR9</accession>
<keyword evidence="1 2" id="KW-0238">DNA-binding</keyword>
<comment type="caution">
    <text evidence="4">The sequence shown here is derived from an EMBL/GenBank/DDBJ whole genome shotgun (WGS) entry which is preliminary data.</text>
</comment>
<dbReference type="InterPro" id="IPR001647">
    <property type="entry name" value="HTH_TetR"/>
</dbReference>
<protein>
    <submittedName>
        <fullName evidence="4">TetR/AcrR family transcriptional regulator</fullName>
    </submittedName>
</protein>
<feature type="domain" description="HTH tetR-type" evidence="3">
    <location>
        <begin position="7"/>
        <end position="67"/>
    </location>
</feature>
<dbReference type="PANTHER" id="PTHR30055:SF209">
    <property type="entry name" value="POSSIBLE TRANSCRIPTIONAL REGULATORY PROTEIN (PROBABLY TETR-FAMILY)"/>
    <property type="match status" value="1"/>
</dbReference>
<dbReference type="SUPFAM" id="SSF48498">
    <property type="entry name" value="Tetracyclin repressor-like, C-terminal domain"/>
    <property type="match status" value="1"/>
</dbReference>
<gene>
    <name evidence="4" type="ORF">V3C41_00055</name>
</gene>
<dbReference type="Proteomes" id="UP001448614">
    <property type="component" value="Unassembled WGS sequence"/>
</dbReference>
<dbReference type="RefSeq" id="WP_347781449.1">
    <property type="nucleotide sequence ID" value="NZ_JBBMFV010000001.1"/>
</dbReference>
<dbReference type="Gene3D" id="1.10.357.10">
    <property type="entry name" value="Tetracycline Repressor, domain 2"/>
    <property type="match status" value="1"/>
</dbReference>
<evidence type="ECO:0000259" key="3">
    <source>
        <dbReference type="PROSITE" id="PS50977"/>
    </source>
</evidence>
<evidence type="ECO:0000313" key="5">
    <source>
        <dbReference type="Proteomes" id="UP001448614"/>
    </source>
</evidence>
<dbReference type="EMBL" id="JBBMFV010000001">
    <property type="protein sequence ID" value="MEO3939459.1"/>
    <property type="molecule type" value="Genomic_DNA"/>
</dbReference>
<dbReference type="PRINTS" id="PR00455">
    <property type="entry name" value="HTHTETR"/>
</dbReference>
<dbReference type="InterPro" id="IPR050109">
    <property type="entry name" value="HTH-type_TetR-like_transc_reg"/>
</dbReference>
<dbReference type="InterPro" id="IPR036271">
    <property type="entry name" value="Tet_transcr_reg_TetR-rel_C_sf"/>
</dbReference>
<proteinExistence type="predicted"/>
<feature type="DNA-binding region" description="H-T-H motif" evidence="2">
    <location>
        <begin position="30"/>
        <end position="49"/>
    </location>
</feature>
<dbReference type="SUPFAM" id="SSF46689">
    <property type="entry name" value="Homeodomain-like"/>
    <property type="match status" value="1"/>
</dbReference>
<dbReference type="InterPro" id="IPR009057">
    <property type="entry name" value="Homeodomain-like_sf"/>
</dbReference>
<reference evidence="4 5" key="1">
    <citation type="journal article" date="2024" name="Appl. Microbiol. Biotechnol.">
        <title>Biosynthetic gene clusters with biotechnological applications in novel Antarctic isolates from Actinomycetota.</title>
        <authorList>
            <person name="Bruna P."/>
            <person name="Nunez-Montero K."/>
            <person name="Contreras M.J."/>
            <person name="Leal K."/>
            <person name="Garcia M."/>
            <person name="Abanto M."/>
            <person name="Barrientos L."/>
        </authorList>
    </citation>
    <scope>NUCLEOTIDE SEQUENCE [LARGE SCALE GENOMIC DNA]</scope>
    <source>
        <strain evidence="4 5">Se16.17</strain>
    </source>
</reference>
<sequence length="233" mass="24711">MTDPRNPDTRRRLLEAAAELIAAQPGKDVPLRTICAKVGVQLPTLYHFFGNKDGLLNAVVEHGFDLYMSLKEAKESSGDPIQDIRDGWDAHVRFGLENPGFYALMYGQVAPGSRPAGQDRPALALMRLTELAERHGRLVVPAGQAAVHILATNIGVTLRQITSKTPDPALTTNAREATIAAITGTTAAPGRGDIAAAAATALLSALPPENPALGAAETALLRQWLALIAKNQC</sequence>
<organism evidence="4 5">
    <name type="scientific">Paenarthrobacter nicotinovorans</name>
    <name type="common">Arthrobacter nicotinovorans</name>
    <dbReference type="NCBI Taxonomy" id="29320"/>
    <lineage>
        <taxon>Bacteria</taxon>
        <taxon>Bacillati</taxon>
        <taxon>Actinomycetota</taxon>
        <taxon>Actinomycetes</taxon>
        <taxon>Micrococcales</taxon>
        <taxon>Micrococcaceae</taxon>
        <taxon>Paenarthrobacter</taxon>
    </lineage>
</organism>
<name>A0ABV0GLR9_PAENI</name>
<dbReference type="PROSITE" id="PS50977">
    <property type="entry name" value="HTH_TETR_2"/>
    <property type="match status" value="1"/>
</dbReference>
<evidence type="ECO:0000256" key="1">
    <source>
        <dbReference type="ARBA" id="ARBA00023125"/>
    </source>
</evidence>
<dbReference type="PANTHER" id="PTHR30055">
    <property type="entry name" value="HTH-TYPE TRANSCRIPTIONAL REGULATOR RUTR"/>
    <property type="match status" value="1"/>
</dbReference>
<keyword evidence="5" id="KW-1185">Reference proteome</keyword>